<proteinExistence type="predicted"/>
<gene>
    <name evidence="1" type="ORF">PSON_ATCC_30995.1.T0200028</name>
</gene>
<evidence type="ECO:0000313" key="1">
    <source>
        <dbReference type="EMBL" id="CAD8065082.1"/>
    </source>
</evidence>
<dbReference type="EMBL" id="CAJJDN010000020">
    <property type="protein sequence ID" value="CAD8065082.1"/>
    <property type="molecule type" value="Genomic_DNA"/>
</dbReference>
<organism evidence="1 2">
    <name type="scientific">Paramecium sonneborni</name>
    <dbReference type="NCBI Taxonomy" id="65129"/>
    <lineage>
        <taxon>Eukaryota</taxon>
        <taxon>Sar</taxon>
        <taxon>Alveolata</taxon>
        <taxon>Ciliophora</taxon>
        <taxon>Intramacronucleata</taxon>
        <taxon>Oligohymenophorea</taxon>
        <taxon>Peniculida</taxon>
        <taxon>Parameciidae</taxon>
        <taxon>Paramecium</taxon>
    </lineage>
</organism>
<dbReference type="AlphaFoldDB" id="A0A8S1LGD4"/>
<dbReference type="Proteomes" id="UP000692954">
    <property type="component" value="Unassembled WGS sequence"/>
</dbReference>
<reference evidence="1" key="1">
    <citation type="submission" date="2021-01" db="EMBL/GenBank/DDBJ databases">
        <authorList>
            <consortium name="Genoscope - CEA"/>
            <person name="William W."/>
        </authorList>
    </citation>
    <scope>NUCLEOTIDE SEQUENCE</scope>
</reference>
<comment type="caution">
    <text evidence="1">The sequence shown here is derived from an EMBL/GenBank/DDBJ whole genome shotgun (WGS) entry which is preliminary data.</text>
</comment>
<sequence>MKLIKIKLSLLKQNHQLLHIQQWIKDDVESIYELKEFHSIQELQVSLIYQTVMHNKYVESPSYSIHLLSLLLKLKLQSIYQQKLIHQHYVDQIQI</sequence>
<name>A0A8S1LGD4_9CILI</name>
<keyword evidence="2" id="KW-1185">Reference proteome</keyword>
<accession>A0A8S1LGD4</accession>
<protein>
    <submittedName>
        <fullName evidence="1">Uncharacterized protein</fullName>
    </submittedName>
</protein>
<evidence type="ECO:0000313" key="2">
    <source>
        <dbReference type="Proteomes" id="UP000692954"/>
    </source>
</evidence>